<name>A0A177AR05_9BILA</name>
<dbReference type="EMBL" id="LWCA01001843">
    <property type="protein sequence ID" value="OAF64429.1"/>
    <property type="molecule type" value="Genomic_DNA"/>
</dbReference>
<dbReference type="InterPro" id="IPR029412">
    <property type="entry name" value="CEP19"/>
</dbReference>
<evidence type="ECO:0008006" key="3">
    <source>
        <dbReference type="Google" id="ProtNLM"/>
    </source>
</evidence>
<comment type="caution">
    <text evidence="1">The sequence shown here is derived from an EMBL/GenBank/DDBJ whole genome shotgun (WGS) entry which is preliminary data.</text>
</comment>
<organism evidence="1 2">
    <name type="scientific">Intoshia linei</name>
    <dbReference type="NCBI Taxonomy" id="1819745"/>
    <lineage>
        <taxon>Eukaryota</taxon>
        <taxon>Metazoa</taxon>
        <taxon>Spiralia</taxon>
        <taxon>Lophotrochozoa</taxon>
        <taxon>Mesozoa</taxon>
        <taxon>Orthonectida</taxon>
        <taxon>Rhopaluridae</taxon>
        <taxon>Intoshia</taxon>
    </lineage>
</organism>
<reference evidence="1 2" key="1">
    <citation type="submission" date="2016-04" db="EMBL/GenBank/DDBJ databases">
        <title>The genome of Intoshia linei affirms orthonectids as highly simplified spiralians.</title>
        <authorList>
            <person name="Mikhailov K.V."/>
            <person name="Slusarev G.S."/>
            <person name="Nikitin M.A."/>
            <person name="Logacheva M.D."/>
            <person name="Penin A."/>
            <person name="Aleoshin V."/>
            <person name="Panchin Y.V."/>
        </authorList>
    </citation>
    <scope>NUCLEOTIDE SEQUENCE [LARGE SCALE GENOMIC DNA]</scope>
    <source>
        <strain evidence="1">Intl2013</strain>
        <tissue evidence="1">Whole animal</tissue>
    </source>
</reference>
<sequence length="237" mass="28141">MKELSIISNKCGISLNPACLYLNYCYKKNDKKVYRIRKWEIEKLMIKYNWKNEEKLTKIFKKKYKSLFSPFSDSQLCRIFKKLIELYENSNSNVCLSQVLKNANYLDIDDIQNDDIQTFEQYERDSLNEENLSKFNENIKNEITQLMENVDMVKSESCQSLSKISDESIPENINICQDILDDFYIQDESNLFTTKNEPVPQLSNEIEMHKITKDDPKYVYDKQVEFNATDPCDWDVD</sequence>
<dbReference type="Pfam" id="PF14933">
    <property type="entry name" value="CEP19"/>
    <property type="match status" value="1"/>
</dbReference>
<dbReference type="AlphaFoldDB" id="A0A177AR05"/>
<keyword evidence="2" id="KW-1185">Reference proteome</keyword>
<evidence type="ECO:0000313" key="2">
    <source>
        <dbReference type="Proteomes" id="UP000078046"/>
    </source>
</evidence>
<proteinExistence type="predicted"/>
<gene>
    <name evidence="1" type="ORF">A3Q56_07857</name>
</gene>
<evidence type="ECO:0000313" key="1">
    <source>
        <dbReference type="EMBL" id="OAF64429.1"/>
    </source>
</evidence>
<dbReference type="Proteomes" id="UP000078046">
    <property type="component" value="Unassembled WGS sequence"/>
</dbReference>
<accession>A0A177AR05</accession>
<protein>
    <recommendedName>
        <fullName evidence="3">Centrosomal protein of 19 kDa</fullName>
    </recommendedName>
</protein>